<evidence type="ECO:0000313" key="2">
    <source>
        <dbReference type="EMBL" id="KAA8896199.1"/>
    </source>
</evidence>
<feature type="compositionally biased region" description="Basic and acidic residues" evidence="1">
    <location>
        <begin position="752"/>
        <end position="761"/>
    </location>
</feature>
<dbReference type="InterPro" id="IPR036047">
    <property type="entry name" value="F-box-like_dom_sf"/>
</dbReference>
<reference evidence="2 3" key="1">
    <citation type="submission" date="2019-09" db="EMBL/GenBank/DDBJ databases">
        <title>Draft genome of the ectomycorrhizal ascomycete Sphaerosporella brunnea.</title>
        <authorList>
            <consortium name="DOE Joint Genome Institute"/>
            <person name="Benucci G.M."/>
            <person name="Marozzi G."/>
            <person name="Antonielli L."/>
            <person name="Sanchez S."/>
            <person name="Marco P."/>
            <person name="Wang X."/>
            <person name="Falini L.B."/>
            <person name="Barry K."/>
            <person name="Haridas S."/>
            <person name="Lipzen A."/>
            <person name="Labutti K."/>
            <person name="Grigoriev I.V."/>
            <person name="Murat C."/>
            <person name="Martin F."/>
            <person name="Albertini E."/>
            <person name="Donnini D."/>
            <person name="Bonito G."/>
        </authorList>
    </citation>
    <scope>NUCLEOTIDE SEQUENCE [LARGE SCALE GENOMIC DNA]</scope>
    <source>
        <strain evidence="2 3">Sb_GMNB300</strain>
    </source>
</reference>
<evidence type="ECO:0000256" key="1">
    <source>
        <dbReference type="SAM" id="MobiDB-lite"/>
    </source>
</evidence>
<feature type="compositionally biased region" description="Acidic residues" evidence="1">
    <location>
        <begin position="734"/>
        <end position="750"/>
    </location>
</feature>
<gene>
    <name evidence="2" type="ORF">FN846DRAFT_282986</name>
</gene>
<dbReference type="SUPFAM" id="SSF81383">
    <property type="entry name" value="F-box domain"/>
    <property type="match status" value="1"/>
</dbReference>
<sequence>MASPAPAAADPTAAAAPSPIIANAKLPPLLRLPSELLLRIIACVACFGRPSDLAHLAQTSAAFYVLLADKGLQNEQQIWRRAAAAILGECTPTSLEVEPTWEEFLKRAWCLSRSDGRSDEVRELAAGQLLHTSPEGLFPSPTPSFITSIDHDEYRKFEMEMPRAEQHLPPVPKGATRIIDFVHSGTEGIRAEPGTPYCGANSGLFFTFSDDDPSTEEEPSKPMKGFVMDNTGSWITNTEEVYDTAELNTYFSWLRSCVRVHSDANLNLIPAVVPYQDGATSSKIAVIAKAQRYYSPDIIEKEWTFDTEPATWSAGARAVSDLSDDWQGPWGDNAHWEFRSAGDYLVMCDDNHGEKPSTVSCFVNSRNRPFWQRRMVVTDSDNDAMFWDNDGVRMSTAFVVYASRSRRPNLPRHRARDDPSGRDVMEFILLSTKTGDILRVLDMSQENRPTSVLRGTRLCLWCSFIVTDTMIVATVGGRVQEDEKYQYLDALIWDLTVTSHTGPTHAIQLPKIWSPSAESYVAISPDGRWLGVQVGWDLGVWDLLKKTQVRIWRVARSDRYESDHWTLSERVTGWNGIWVKYRDIFEEPPSPEGNTDRLSSSDSFYTDPEDTSTKERHGVAYITTRILRRIKRLHASLRILDNKDFEETVENPELTEIIYSDSSDGEIDDDRSDYSYEYGYEYGAEMDTDSSDSDEDEDEYGFLEDEHHDYMAMLAPDGTIYPEEGEAAVHSAEEENGGDPWESEEEDGADADSGHWEDGLW</sequence>
<dbReference type="AlphaFoldDB" id="A0A5J5EMC9"/>
<evidence type="ECO:0000313" key="3">
    <source>
        <dbReference type="Proteomes" id="UP000326924"/>
    </source>
</evidence>
<keyword evidence="3" id="KW-1185">Reference proteome</keyword>
<feature type="compositionally biased region" description="Polar residues" evidence="1">
    <location>
        <begin position="592"/>
        <end position="604"/>
    </location>
</feature>
<protein>
    <recommendedName>
        <fullName evidence="4">F-box domain-containing protein</fullName>
    </recommendedName>
</protein>
<comment type="caution">
    <text evidence="2">The sequence shown here is derived from an EMBL/GenBank/DDBJ whole genome shotgun (WGS) entry which is preliminary data.</text>
</comment>
<feature type="region of interest" description="Disordered" evidence="1">
    <location>
        <begin position="589"/>
        <end position="612"/>
    </location>
</feature>
<name>A0A5J5EMC9_9PEZI</name>
<feature type="region of interest" description="Disordered" evidence="1">
    <location>
        <begin position="717"/>
        <end position="761"/>
    </location>
</feature>
<dbReference type="EMBL" id="VXIS01000223">
    <property type="protein sequence ID" value="KAA8896199.1"/>
    <property type="molecule type" value="Genomic_DNA"/>
</dbReference>
<accession>A0A5J5EMC9</accession>
<dbReference type="OrthoDB" id="10257471at2759"/>
<evidence type="ECO:0008006" key="4">
    <source>
        <dbReference type="Google" id="ProtNLM"/>
    </source>
</evidence>
<proteinExistence type="predicted"/>
<dbReference type="Proteomes" id="UP000326924">
    <property type="component" value="Unassembled WGS sequence"/>
</dbReference>
<organism evidence="2 3">
    <name type="scientific">Sphaerosporella brunnea</name>
    <dbReference type="NCBI Taxonomy" id="1250544"/>
    <lineage>
        <taxon>Eukaryota</taxon>
        <taxon>Fungi</taxon>
        <taxon>Dikarya</taxon>
        <taxon>Ascomycota</taxon>
        <taxon>Pezizomycotina</taxon>
        <taxon>Pezizomycetes</taxon>
        <taxon>Pezizales</taxon>
        <taxon>Pyronemataceae</taxon>
        <taxon>Sphaerosporella</taxon>
    </lineage>
</organism>
<dbReference type="InParanoid" id="A0A5J5EMC9"/>